<accession>J2KQN2</accession>
<dbReference type="PATRIC" id="fig|1144316.3.peg.529"/>
<protein>
    <submittedName>
        <fullName evidence="1">Uncharacterized protein</fullName>
    </submittedName>
</protein>
<evidence type="ECO:0000313" key="1">
    <source>
        <dbReference type="EMBL" id="EJL75368.1"/>
    </source>
</evidence>
<dbReference type="EMBL" id="AKJY01000006">
    <property type="protein sequence ID" value="EJL75368.1"/>
    <property type="molecule type" value="Genomic_DNA"/>
</dbReference>
<dbReference type="Proteomes" id="UP000007509">
    <property type="component" value="Unassembled WGS sequence"/>
</dbReference>
<dbReference type="AlphaFoldDB" id="J2KQN2"/>
<proteinExistence type="predicted"/>
<sequence length="763" mass="85282">MKIDCTGEVLFLPKLKPLREFPVTFFFLLTPKQNKMPQNTTSGSLPTTPDGNGLNVRPDLMPESFFFLEKGKSFTQSSSDKFGITGPYGSTVFRTTSKINGYNGKVFTLCQGQVLLQPCGTDASKINVILKPFNQPIKGLAIKYIIYRGMNRADFFDSTGTINGIGATGFVDVIRKEFTSLYTMLGIAEPTFTAQYLGYPVSGSTENPDEVLIDDYFFKVSQAVNNNGTVTEPANKAYELPMIPRGTHLGTINGQLGIDIVLNEGDYTIENDPNPFKLNLTYARKTDHILDPAAGTTAFKSKLIRESATQFIDIAAFYGLHTQGKGKLFVKDQAAPAQTNDEVYDLIKNFATAKTTYLYIQSSRQRSYNFYGNYKLSATNTNNMKIGTTVNDLSEQKFDDGWPLKEFSERPSLVIQLTTDNNDAAALYVKQGVLSSTTANEDYFIRGGNLLQEAGDNINTDFTKPISFDLKKTSSNFTIGSFVQLIYEGKSLEITTAIPPIDPSEKIYLKDIDDVFGLINASPKIEPKSPNELRYVIDQNLLLIDFDNNAGGKDIATVTTKRVEDQVMKNETDTLRRVTYETLLNNIRQNTGSFFESRSAYLDNSNSGTVTYSDERNNFYTPENPYYFSTEVFTDIMGETVTSLFLKLEHGTLPSKKILGITEDENLKLITIINQSNLNNPKFYFMNEMPDDADAYTSSEQKKYKRYSLSIIGENSSGDLVIALLSEKIYVNTVDDMIFSSEEYAKWSPKTLSTQKLTPSFFI</sequence>
<gene>
    <name evidence="1" type="ORF">PMI13_00515</name>
</gene>
<evidence type="ECO:0000313" key="2">
    <source>
        <dbReference type="Proteomes" id="UP000007509"/>
    </source>
</evidence>
<reference evidence="1 2" key="1">
    <citation type="journal article" date="2012" name="J. Bacteriol.">
        <title>Twenty-one genome sequences from Pseudomonas species and 19 genome sequences from diverse bacteria isolated from the rhizosphere and endosphere of Populus deltoides.</title>
        <authorList>
            <person name="Brown S.D."/>
            <person name="Utturkar S.M."/>
            <person name="Klingeman D.M."/>
            <person name="Johnson C.M."/>
            <person name="Martin S.L."/>
            <person name="Land M.L."/>
            <person name="Lu T.Y."/>
            <person name="Schadt C.W."/>
            <person name="Doktycz M.J."/>
            <person name="Pelletier D.A."/>
        </authorList>
    </citation>
    <scope>NUCLEOTIDE SEQUENCE [LARGE SCALE GENOMIC DNA]</scope>
    <source>
        <strain evidence="1 2">CF314</strain>
    </source>
</reference>
<keyword evidence="2" id="KW-1185">Reference proteome</keyword>
<comment type="caution">
    <text evidence="1">The sequence shown here is derived from an EMBL/GenBank/DDBJ whole genome shotgun (WGS) entry which is preliminary data.</text>
</comment>
<organism evidence="1 2">
    <name type="scientific">Chryseobacterium populi</name>
    <dbReference type="NCBI Taxonomy" id="1144316"/>
    <lineage>
        <taxon>Bacteria</taxon>
        <taxon>Pseudomonadati</taxon>
        <taxon>Bacteroidota</taxon>
        <taxon>Flavobacteriia</taxon>
        <taxon>Flavobacteriales</taxon>
        <taxon>Weeksellaceae</taxon>
        <taxon>Chryseobacterium group</taxon>
        <taxon>Chryseobacterium</taxon>
    </lineage>
</organism>
<dbReference type="OrthoDB" id="1210671at2"/>
<name>J2KQN2_9FLAO</name>